<keyword evidence="1" id="KW-0805">Transcription regulation</keyword>
<gene>
    <name evidence="4" type="ORF">LVJ94_48125</name>
</gene>
<accession>A0ABZ2L631</accession>
<dbReference type="Pfam" id="PF12833">
    <property type="entry name" value="HTH_18"/>
    <property type="match status" value="1"/>
</dbReference>
<dbReference type="Gene3D" id="3.40.50.880">
    <property type="match status" value="1"/>
</dbReference>
<dbReference type="SUPFAM" id="SSF52317">
    <property type="entry name" value="Class I glutamine amidotransferase-like"/>
    <property type="match status" value="1"/>
</dbReference>
<dbReference type="PANTHER" id="PTHR43130">
    <property type="entry name" value="ARAC-FAMILY TRANSCRIPTIONAL REGULATOR"/>
    <property type="match status" value="1"/>
</dbReference>
<proteinExistence type="predicted"/>
<reference evidence="4" key="1">
    <citation type="submission" date="2021-12" db="EMBL/GenBank/DDBJ databases">
        <title>Discovery of the Pendulisporaceae a myxobacterial family with distinct sporulation behavior and unique specialized metabolism.</title>
        <authorList>
            <person name="Garcia R."/>
            <person name="Popoff A."/>
            <person name="Bader C.D."/>
            <person name="Loehr J."/>
            <person name="Walesch S."/>
            <person name="Walt C."/>
            <person name="Boldt J."/>
            <person name="Bunk B."/>
            <person name="Haeckl F.J.F.P.J."/>
            <person name="Gunesch A.P."/>
            <person name="Birkelbach J."/>
            <person name="Nuebel U."/>
            <person name="Pietschmann T."/>
            <person name="Bach T."/>
            <person name="Mueller R."/>
        </authorList>
    </citation>
    <scope>NUCLEOTIDE SEQUENCE</scope>
    <source>
        <strain evidence="4">MSr11367</strain>
    </source>
</reference>
<dbReference type="SMART" id="SM00342">
    <property type="entry name" value="HTH_ARAC"/>
    <property type="match status" value="1"/>
</dbReference>
<keyword evidence="2" id="KW-0804">Transcription</keyword>
<name>A0ABZ2L631_9BACT</name>
<dbReference type="InterPro" id="IPR009057">
    <property type="entry name" value="Homeodomain-like_sf"/>
</dbReference>
<protein>
    <submittedName>
        <fullName evidence="4">Helix-turn-helix domain-containing protein</fullName>
    </submittedName>
</protein>
<evidence type="ECO:0000313" key="4">
    <source>
        <dbReference type="EMBL" id="WXB04650.1"/>
    </source>
</evidence>
<evidence type="ECO:0000256" key="2">
    <source>
        <dbReference type="ARBA" id="ARBA00023163"/>
    </source>
</evidence>
<dbReference type="InterPro" id="IPR052158">
    <property type="entry name" value="INH-QAR"/>
</dbReference>
<dbReference type="Pfam" id="PF01965">
    <property type="entry name" value="DJ-1_PfpI"/>
    <property type="match status" value="1"/>
</dbReference>
<evidence type="ECO:0000256" key="1">
    <source>
        <dbReference type="ARBA" id="ARBA00023015"/>
    </source>
</evidence>
<dbReference type="Proteomes" id="UP001374803">
    <property type="component" value="Chromosome"/>
</dbReference>
<dbReference type="EMBL" id="CP089983">
    <property type="protein sequence ID" value="WXB04650.1"/>
    <property type="molecule type" value="Genomic_DNA"/>
</dbReference>
<dbReference type="InterPro" id="IPR002818">
    <property type="entry name" value="DJ-1/PfpI"/>
</dbReference>
<dbReference type="PANTHER" id="PTHR43130:SF11">
    <property type="entry name" value="TRANSCRIPTIONAL REGULATORY PROTEIN"/>
    <property type="match status" value="1"/>
</dbReference>
<feature type="domain" description="HTH araC/xylS-type" evidence="3">
    <location>
        <begin position="219"/>
        <end position="317"/>
    </location>
</feature>
<dbReference type="Gene3D" id="1.10.10.60">
    <property type="entry name" value="Homeodomain-like"/>
    <property type="match status" value="1"/>
</dbReference>
<keyword evidence="5" id="KW-1185">Reference proteome</keyword>
<dbReference type="PROSITE" id="PS01124">
    <property type="entry name" value="HTH_ARAC_FAMILY_2"/>
    <property type="match status" value="1"/>
</dbReference>
<evidence type="ECO:0000313" key="5">
    <source>
        <dbReference type="Proteomes" id="UP001374803"/>
    </source>
</evidence>
<organism evidence="4 5">
    <name type="scientific">Pendulispora rubella</name>
    <dbReference type="NCBI Taxonomy" id="2741070"/>
    <lineage>
        <taxon>Bacteria</taxon>
        <taxon>Pseudomonadati</taxon>
        <taxon>Myxococcota</taxon>
        <taxon>Myxococcia</taxon>
        <taxon>Myxococcales</taxon>
        <taxon>Sorangiineae</taxon>
        <taxon>Pendulisporaceae</taxon>
        <taxon>Pendulispora</taxon>
    </lineage>
</organism>
<evidence type="ECO:0000259" key="3">
    <source>
        <dbReference type="PROSITE" id="PS01124"/>
    </source>
</evidence>
<dbReference type="InterPro" id="IPR029062">
    <property type="entry name" value="Class_I_gatase-like"/>
</dbReference>
<dbReference type="InterPro" id="IPR018060">
    <property type="entry name" value="HTH_AraC"/>
</dbReference>
<sequence length="327" mass="34666">MAFTIVVMEGAFATGVAATLDMLRTACALGAGSLPFDVCSVHGGYVELSSGVGIQTSRLRTMARKDRTTWIIPGLATTTAVAVRERLARPDAMALSKAIARHVARGGRVAAACTAVFLLPGAGVLAGRRATTTWWLAGLLAEMDAQCLVDAHAMVCADGPILTAGAAFAQTDLMLHLLRERCGAPLVDLLARSLLLDGRQAQAKYVAPELLANGDALIARITSAIESHFPHPPSVAELASRLGMTERTLSRHVRRVTGQSTMALVLSVKLRRAQALLQTTRWSVDEVAAKIGYQDASTLRRLLKKLGAGSPRALIAAKHNPLAIVRR</sequence>
<dbReference type="RefSeq" id="WP_394834294.1">
    <property type="nucleotide sequence ID" value="NZ_CP089929.1"/>
</dbReference>
<dbReference type="SUPFAM" id="SSF46689">
    <property type="entry name" value="Homeodomain-like"/>
    <property type="match status" value="2"/>
</dbReference>